<accession>A0A2L1WCN3</accession>
<reference evidence="1 2" key="1">
    <citation type="submission" date="2020-11" db="EMBL/GenBank/DDBJ databases">
        <title>Pseudomonas fulva producing VIM-24.</title>
        <authorList>
            <person name="Liu S."/>
        </authorList>
    </citation>
    <scope>NUCLEOTIDE SEQUENCE [LARGE SCALE GENOMIC DNA]</scope>
    <source>
        <strain evidence="1 2">ZDHY414</strain>
    </source>
</reference>
<dbReference type="Proteomes" id="UP000594430">
    <property type="component" value="Chromosome"/>
</dbReference>
<gene>
    <name evidence="1" type="ORF">IZU98_09245</name>
</gene>
<organism evidence="1 2">
    <name type="scientific">Pseudomonas fulva</name>
    <dbReference type="NCBI Taxonomy" id="47880"/>
    <lineage>
        <taxon>Bacteria</taxon>
        <taxon>Pseudomonadati</taxon>
        <taxon>Pseudomonadota</taxon>
        <taxon>Gammaproteobacteria</taxon>
        <taxon>Pseudomonadales</taxon>
        <taxon>Pseudomonadaceae</taxon>
        <taxon>Pseudomonas</taxon>
    </lineage>
</organism>
<sequence>MPAQRYPTTPDGRYFVVRGRLWRCTDPSLSEAERQHWVHALMDARRAVKDAKADNDPDQLTRARAQVQTAKVALGERGPVWWADGSPDFNRRMAVNTPYAQWFQSLDPTQ</sequence>
<protein>
    <submittedName>
        <fullName evidence="1">Uncharacterized protein</fullName>
    </submittedName>
</protein>
<dbReference type="GeneID" id="93441872"/>
<evidence type="ECO:0000313" key="1">
    <source>
        <dbReference type="EMBL" id="QPH50853.1"/>
    </source>
</evidence>
<dbReference type="RefSeq" id="WP_080992879.1">
    <property type="nucleotide sequence ID" value="NZ_BQHM01000002.1"/>
</dbReference>
<proteinExistence type="predicted"/>
<dbReference type="EMBL" id="CP064946">
    <property type="protein sequence ID" value="QPH50853.1"/>
    <property type="molecule type" value="Genomic_DNA"/>
</dbReference>
<name>A0A2L1WCN3_9PSED</name>
<evidence type="ECO:0000313" key="2">
    <source>
        <dbReference type="Proteomes" id="UP000594430"/>
    </source>
</evidence>
<dbReference type="AlphaFoldDB" id="A0A2L1WCN3"/>